<evidence type="ECO:0000256" key="7">
    <source>
        <dbReference type="RuleBase" id="RU362064"/>
    </source>
</evidence>
<dbReference type="OrthoDB" id="9182371at2"/>
<comment type="subcellular location">
    <subcellularLocation>
        <location evidence="7">Cell membrane</location>
    </subcellularLocation>
    <subcellularLocation>
        <location evidence="7">Bacterial flagellum basal body</location>
    </subcellularLocation>
</comment>
<keyword evidence="5 7" id="KW-0975">Bacterial flagellum</keyword>
<name>A0A318JCT6_9BURK</name>
<dbReference type="NCBIfam" id="TIGR03500">
    <property type="entry name" value="FliO_TIGR"/>
    <property type="match status" value="1"/>
</dbReference>
<reference evidence="9 10" key="1">
    <citation type="submission" date="2018-05" db="EMBL/GenBank/DDBJ databases">
        <title>Genomic Encyclopedia of Type Strains, Phase IV (KMG-IV): sequencing the most valuable type-strain genomes for metagenomic binning, comparative biology and taxonomic classification.</title>
        <authorList>
            <person name="Goeker M."/>
        </authorList>
    </citation>
    <scope>NUCLEOTIDE SEQUENCE [LARGE SCALE GENOMIC DNA]</scope>
    <source>
        <strain evidence="9 10">DSM 19792</strain>
    </source>
</reference>
<dbReference type="PANTHER" id="PTHR38766">
    <property type="entry name" value="FLAGELLAR PROTEIN FLIO"/>
    <property type="match status" value="1"/>
</dbReference>
<evidence type="ECO:0000256" key="6">
    <source>
        <dbReference type="ARBA" id="ARBA00037937"/>
    </source>
</evidence>
<dbReference type="GO" id="GO:0044781">
    <property type="term" value="P:bacterial-type flagellum organization"/>
    <property type="evidence" value="ECO:0007669"/>
    <property type="project" value="UniProtKB-UniRule"/>
</dbReference>
<feature type="chain" id="PRO_5016440245" description="Flagellar protein" evidence="8">
    <location>
        <begin position="26"/>
        <end position="153"/>
    </location>
</feature>
<organism evidence="9 10">
    <name type="scientific">Undibacterium pigrum</name>
    <dbReference type="NCBI Taxonomy" id="401470"/>
    <lineage>
        <taxon>Bacteria</taxon>
        <taxon>Pseudomonadati</taxon>
        <taxon>Pseudomonadota</taxon>
        <taxon>Betaproteobacteria</taxon>
        <taxon>Burkholderiales</taxon>
        <taxon>Oxalobacteraceae</taxon>
        <taxon>Undibacterium</taxon>
    </lineage>
</organism>
<feature type="signal peptide" evidence="8">
    <location>
        <begin position="1"/>
        <end position="25"/>
    </location>
</feature>
<evidence type="ECO:0000256" key="4">
    <source>
        <dbReference type="ARBA" id="ARBA00023136"/>
    </source>
</evidence>
<keyword evidence="9" id="KW-0969">Cilium</keyword>
<dbReference type="Proteomes" id="UP000247792">
    <property type="component" value="Unassembled WGS sequence"/>
</dbReference>
<keyword evidence="4 7" id="KW-0472">Membrane</keyword>
<keyword evidence="2 7" id="KW-0812">Transmembrane</keyword>
<evidence type="ECO:0000313" key="9">
    <source>
        <dbReference type="EMBL" id="PXX46731.1"/>
    </source>
</evidence>
<comment type="caution">
    <text evidence="9">The sequence shown here is derived from an EMBL/GenBank/DDBJ whole genome shotgun (WGS) entry which is preliminary data.</text>
</comment>
<keyword evidence="9" id="KW-0966">Cell projection</keyword>
<accession>A0A318JCT6</accession>
<evidence type="ECO:0000313" key="10">
    <source>
        <dbReference type="Proteomes" id="UP000247792"/>
    </source>
</evidence>
<dbReference type="GO" id="GO:0005886">
    <property type="term" value="C:plasma membrane"/>
    <property type="evidence" value="ECO:0007669"/>
    <property type="project" value="UniProtKB-SubCell"/>
</dbReference>
<evidence type="ECO:0000256" key="1">
    <source>
        <dbReference type="ARBA" id="ARBA00022475"/>
    </source>
</evidence>
<comment type="similarity">
    <text evidence="6 7">Belongs to the FliO/MopB family.</text>
</comment>
<keyword evidence="1 7" id="KW-1003">Cell membrane</keyword>
<keyword evidence="3 7" id="KW-1133">Transmembrane helix</keyword>
<dbReference type="InterPro" id="IPR022781">
    <property type="entry name" value="Flagellar_biosynth_FliO"/>
</dbReference>
<dbReference type="InterPro" id="IPR052205">
    <property type="entry name" value="FliO/MopB"/>
</dbReference>
<keyword evidence="8" id="KW-0732">Signal</keyword>
<dbReference type="EMBL" id="QJKB01000001">
    <property type="protein sequence ID" value="PXX46731.1"/>
    <property type="molecule type" value="Genomic_DNA"/>
</dbReference>
<proteinExistence type="inferred from homology"/>
<evidence type="ECO:0000256" key="5">
    <source>
        <dbReference type="ARBA" id="ARBA00023143"/>
    </source>
</evidence>
<gene>
    <name evidence="9" type="ORF">DFR42_101306</name>
</gene>
<evidence type="ECO:0000256" key="2">
    <source>
        <dbReference type="ARBA" id="ARBA00022692"/>
    </source>
</evidence>
<keyword evidence="9" id="KW-0282">Flagellum</keyword>
<dbReference type="RefSeq" id="WP_110253182.1">
    <property type="nucleotide sequence ID" value="NZ_QJKB01000001.1"/>
</dbReference>
<dbReference type="GO" id="GO:0009425">
    <property type="term" value="C:bacterial-type flagellum basal body"/>
    <property type="evidence" value="ECO:0007669"/>
    <property type="project" value="UniProtKB-SubCell"/>
</dbReference>
<evidence type="ECO:0000256" key="3">
    <source>
        <dbReference type="ARBA" id="ARBA00022989"/>
    </source>
</evidence>
<feature type="transmembrane region" description="Helical" evidence="7">
    <location>
        <begin position="38"/>
        <end position="60"/>
    </location>
</feature>
<dbReference type="AlphaFoldDB" id="A0A318JCT6"/>
<sequence>MMRHFVLARMAALAALTLLSEAALAAEAAPVSPSPSGGLLQIVTALLFVLGLVLMAAWLMRRLGPMTVGNKIPVKVIGGINVGNRERVMVVEVGDQWLILGVTANNINNLGSMPKQEELLNQAAQTMANDPFSAWLKRTLDKRASNKQNTTTE</sequence>
<dbReference type="PANTHER" id="PTHR38766:SF1">
    <property type="entry name" value="FLAGELLAR PROTEIN FLIO"/>
    <property type="match status" value="1"/>
</dbReference>
<protein>
    <recommendedName>
        <fullName evidence="7">Flagellar protein</fullName>
    </recommendedName>
</protein>
<keyword evidence="10" id="KW-1185">Reference proteome</keyword>
<evidence type="ECO:0000256" key="8">
    <source>
        <dbReference type="SAM" id="SignalP"/>
    </source>
</evidence>
<dbReference type="Pfam" id="PF04347">
    <property type="entry name" value="FliO"/>
    <property type="match status" value="1"/>
</dbReference>